<dbReference type="SUPFAM" id="SSF109797">
    <property type="entry name" value="Bacteriocin immunity protein-like"/>
    <property type="match status" value="1"/>
</dbReference>
<gene>
    <name evidence="2" type="ORF">LES8486_01444</name>
    <name evidence="3" type="ORF">LES9216_01591</name>
</gene>
<dbReference type="Proteomes" id="UP000237923">
    <property type="component" value="Unassembled WGS sequence"/>
</dbReference>
<protein>
    <submittedName>
        <fullName evidence="3">Enterocin A Immunity</fullName>
    </submittedName>
</protein>
<dbReference type="Gene3D" id="1.20.1440.50">
    <property type="entry name" value="Ta0600-like"/>
    <property type="match status" value="1"/>
</dbReference>
<evidence type="ECO:0000313" key="4">
    <source>
        <dbReference type="Proteomes" id="UP000237923"/>
    </source>
</evidence>
<dbReference type="InterPro" id="IPR015046">
    <property type="entry name" value="LciA_Immunity-like"/>
</dbReference>
<dbReference type="AlphaFoldDB" id="A0A2N9KF15"/>
<evidence type="ECO:0000313" key="3">
    <source>
        <dbReference type="EMBL" id="SPE09436.1"/>
    </source>
</evidence>
<dbReference type="Pfam" id="PF08951">
    <property type="entry name" value="EntA_Immun"/>
    <property type="match status" value="1"/>
</dbReference>
<dbReference type="Proteomes" id="UP000239237">
    <property type="component" value="Unassembled WGS sequence"/>
</dbReference>
<dbReference type="InterPro" id="IPR023130">
    <property type="entry name" value="Ta0600-like_sf"/>
</dbReference>
<dbReference type="GO" id="GO:0030153">
    <property type="term" value="P:bacteriocin immunity"/>
    <property type="evidence" value="ECO:0007669"/>
    <property type="project" value="UniProtKB-KW"/>
</dbReference>
<sequence length="102" mass="11688">MIMQKNNQVETMLDQMSVAFSDSEVKQEPVLRELILNLAKELNKTQDTRLMASKIVKSLVSYYWETKKQLPQAAITLHNQVKKQATVYDGIATSAVMLPVWF</sequence>
<evidence type="ECO:0000256" key="1">
    <source>
        <dbReference type="ARBA" id="ARBA00023025"/>
    </source>
</evidence>
<organism evidence="3 4">
    <name type="scientific">Leuconostoc suionicum</name>
    <dbReference type="NCBI Taxonomy" id="1511761"/>
    <lineage>
        <taxon>Bacteria</taxon>
        <taxon>Bacillati</taxon>
        <taxon>Bacillota</taxon>
        <taxon>Bacilli</taxon>
        <taxon>Lactobacillales</taxon>
        <taxon>Lactobacillaceae</taxon>
        <taxon>Leuconostoc</taxon>
    </lineage>
</organism>
<dbReference type="EMBL" id="OKQR01000002">
    <property type="protein sequence ID" value="SPD93780.1"/>
    <property type="molecule type" value="Genomic_DNA"/>
</dbReference>
<proteinExistence type="predicted"/>
<evidence type="ECO:0000313" key="2">
    <source>
        <dbReference type="EMBL" id="SPD93780.1"/>
    </source>
</evidence>
<evidence type="ECO:0000313" key="5">
    <source>
        <dbReference type="Proteomes" id="UP000239237"/>
    </source>
</evidence>
<keyword evidence="1" id="KW-0079">Bacteriocin immunity</keyword>
<name>A0A2N9KF15_9LACO</name>
<keyword evidence="5" id="KW-1185">Reference proteome</keyword>
<reference evidence="2 5" key="1">
    <citation type="submission" date="2018-02" db="EMBL/GenBank/DDBJ databases">
        <authorList>
            <person name="Rodrigo-Torres L."/>
            <person name="Arahal R. D."/>
            <person name="Lucena T."/>
        </authorList>
    </citation>
    <scope>NUCLEOTIDE SEQUENCE [LARGE SCALE GENOMIC DNA]</scope>
    <source>
        <strain evidence="2 5">CECT 8486</strain>
    </source>
</reference>
<accession>A0A2N9KF15</accession>
<dbReference type="EMBL" id="OKQU01000002">
    <property type="protein sequence ID" value="SPE09436.1"/>
    <property type="molecule type" value="Genomic_DNA"/>
</dbReference>
<reference evidence="3 4" key="2">
    <citation type="submission" date="2018-02" db="EMBL/GenBank/DDBJ databases">
        <authorList>
            <person name="Cohen D.B."/>
            <person name="Kent A.D."/>
        </authorList>
    </citation>
    <scope>NUCLEOTIDE SEQUENCE [LARGE SCALE GENOMIC DNA]</scope>
    <source>
        <strain evidence="3 4">CECT 9216</strain>
    </source>
</reference>